<proteinExistence type="predicted"/>
<evidence type="ECO:0000313" key="2">
    <source>
        <dbReference type="EMBL" id="GAA3612705.1"/>
    </source>
</evidence>
<feature type="domain" description="VOC" evidence="1">
    <location>
        <begin position="6"/>
        <end position="120"/>
    </location>
</feature>
<dbReference type="Gene3D" id="3.10.180.10">
    <property type="entry name" value="2,3-Dihydroxybiphenyl 1,2-Dioxygenase, domain 1"/>
    <property type="match status" value="1"/>
</dbReference>
<gene>
    <name evidence="2" type="ORF">GCM10022236_13090</name>
</gene>
<evidence type="ECO:0000313" key="3">
    <source>
        <dbReference type="Proteomes" id="UP001501490"/>
    </source>
</evidence>
<reference evidence="3" key="1">
    <citation type="journal article" date="2019" name="Int. J. Syst. Evol. Microbiol.">
        <title>The Global Catalogue of Microorganisms (GCM) 10K type strain sequencing project: providing services to taxonomists for standard genome sequencing and annotation.</title>
        <authorList>
            <consortium name="The Broad Institute Genomics Platform"/>
            <consortium name="The Broad Institute Genome Sequencing Center for Infectious Disease"/>
            <person name="Wu L."/>
            <person name="Ma J."/>
        </authorList>
    </citation>
    <scope>NUCLEOTIDE SEQUENCE [LARGE SCALE GENOMIC DNA]</scope>
    <source>
        <strain evidence="3">JCM 16929</strain>
    </source>
</reference>
<keyword evidence="3" id="KW-1185">Reference proteome</keyword>
<dbReference type="PANTHER" id="PTHR35908:SF1">
    <property type="entry name" value="CONSERVED PROTEIN"/>
    <property type="match status" value="1"/>
</dbReference>
<name>A0ABP6ZN16_9ACTN</name>
<evidence type="ECO:0000259" key="1">
    <source>
        <dbReference type="PROSITE" id="PS51819"/>
    </source>
</evidence>
<dbReference type="SUPFAM" id="SSF54593">
    <property type="entry name" value="Glyoxalase/Bleomycin resistance protein/Dihydroxybiphenyl dioxygenase"/>
    <property type="match status" value="1"/>
</dbReference>
<dbReference type="PANTHER" id="PTHR35908">
    <property type="entry name" value="HYPOTHETICAL FUSION PROTEIN"/>
    <property type="match status" value="1"/>
</dbReference>
<sequence>MSHRSRLCHFVIDVDDLDQGVAFWAAALDATEEELSANSRPVYRRLRLPDSEIRILLQRTNDPKTHKERMHLDLESDDVEAEVRRLEAIGASRHDHQQERGYAFWVLQDPWGNEFCVLNVNFPPLLTARPPHPGHR</sequence>
<dbReference type="InterPro" id="IPR041581">
    <property type="entry name" value="Glyoxalase_6"/>
</dbReference>
<dbReference type="CDD" id="cd06587">
    <property type="entry name" value="VOC"/>
    <property type="match status" value="1"/>
</dbReference>
<organism evidence="2 3">
    <name type="scientific">Microlunatus ginsengisoli</name>
    <dbReference type="NCBI Taxonomy" id="363863"/>
    <lineage>
        <taxon>Bacteria</taxon>
        <taxon>Bacillati</taxon>
        <taxon>Actinomycetota</taxon>
        <taxon>Actinomycetes</taxon>
        <taxon>Propionibacteriales</taxon>
        <taxon>Propionibacteriaceae</taxon>
        <taxon>Microlunatus</taxon>
    </lineage>
</organism>
<dbReference type="InterPro" id="IPR029068">
    <property type="entry name" value="Glyas_Bleomycin-R_OHBP_Dase"/>
</dbReference>
<protein>
    <submittedName>
        <fullName evidence="2">VOC family protein</fullName>
    </submittedName>
</protein>
<comment type="caution">
    <text evidence="2">The sequence shown here is derived from an EMBL/GenBank/DDBJ whole genome shotgun (WGS) entry which is preliminary data.</text>
</comment>
<accession>A0ABP6ZN16</accession>
<dbReference type="InterPro" id="IPR037523">
    <property type="entry name" value="VOC_core"/>
</dbReference>
<dbReference type="PROSITE" id="PS51819">
    <property type="entry name" value="VOC"/>
    <property type="match status" value="1"/>
</dbReference>
<dbReference type="Proteomes" id="UP001501490">
    <property type="component" value="Unassembled WGS sequence"/>
</dbReference>
<dbReference type="Pfam" id="PF18029">
    <property type="entry name" value="Glyoxalase_6"/>
    <property type="match status" value="1"/>
</dbReference>
<dbReference type="EMBL" id="BAABAB010000009">
    <property type="protein sequence ID" value="GAA3612705.1"/>
    <property type="molecule type" value="Genomic_DNA"/>
</dbReference>